<dbReference type="EMBL" id="AP023396">
    <property type="protein sequence ID" value="BCK56322.1"/>
    <property type="molecule type" value="Genomic_DNA"/>
</dbReference>
<sequence length="81" mass="8794">MTQTADVAVNRAVIRPVQSPVREDTGSMSTSAPTMFMTRNPVTVSRAGWPSGPSLATIGTAVRRMTFSRRAQPATRLPCRF</sequence>
<organism evidence="1 2">
    <name type="scientific">Nocardia wallacei</name>
    <dbReference type="NCBI Taxonomy" id="480035"/>
    <lineage>
        <taxon>Bacteria</taxon>
        <taxon>Bacillati</taxon>
        <taxon>Actinomycetota</taxon>
        <taxon>Actinomycetes</taxon>
        <taxon>Mycobacteriales</taxon>
        <taxon>Nocardiaceae</taxon>
        <taxon>Nocardia</taxon>
    </lineage>
</organism>
<evidence type="ECO:0000313" key="2">
    <source>
        <dbReference type="Proteomes" id="UP000516173"/>
    </source>
</evidence>
<dbReference type="KEGG" id="nwl:NWFMUON74_40940"/>
<evidence type="ECO:0000313" key="1">
    <source>
        <dbReference type="EMBL" id="BCK56322.1"/>
    </source>
</evidence>
<dbReference type="Proteomes" id="UP000516173">
    <property type="component" value="Chromosome"/>
</dbReference>
<dbReference type="AlphaFoldDB" id="A0A7G1KM92"/>
<accession>A0A7G1KM92</accession>
<keyword evidence="2" id="KW-1185">Reference proteome</keyword>
<proteinExistence type="predicted"/>
<name>A0A7G1KM92_9NOCA</name>
<protein>
    <submittedName>
        <fullName evidence="1">Uncharacterized protein</fullName>
    </submittedName>
</protein>
<gene>
    <name evidence="1" type="ORF">NWFMUON74_40940</name>
</gene>
<reference evidence="1 2" key="1">
    <citation type="submission" date="2020-08" db="EMBL/GenBank/DDBJ databases">
        <title>Genome Sequencing of Nocardia wallacei strain FMUON74 and assembly.</title>
        <authorList>
            <person name="Toyokawa M."/>
            <person name="Uesaka K."/>
        </authorList>
    </citation>
    <scope>NUCLEOTIDE SEQUENCE [LARGE SCALE GENOMIC DNA]</scope>
    <source>
        <strain evidence="1 2">FMUON74</strain>
    </source>
</reference>